<dbReference type="RefSeq" id="WP_107289074.1">
    <property type="nucleotide sequence ID" value="NZ_PYNF01000003.1"/>
</dbReference>
<dbReference type="AlphaFoldDB" id="A0A2T3KL49"/>
<gene>
    <name evidence="1" type="ORF">C9J27_04750</name>
</gene>
<evidence type="ECO:0000313" key="2">
    <source>
        <dbReference type="Proteomes" id="UP000241426"/>
    </source>
</evidence>
<accession>A0A2T3KL49</accession>
<protein>
    <submittedName>
        <fullName evidence="1">Uncharacterized protein</fullName>
    </submittedName>
</protein>
<dbReference type="Proteomes" id="UP000241426">
    <property type="component" value="Unassembled WGS sequence"/>
</dbReference>
<sequence>MKKKYAISSETRELISRLGFFGALKKMHTYIELSEKESKFKSIEAHFSVNTGRPKKSLLNHASAAVKGLNGDGEALMALLCGVDYGVVLQRVAADKHLADRKREFKAFEKEISLKVFALLGSYANKSFSSKLVRIVFNGSDKYDLAALASGDLTREFIDEIYKTYNSVVQSGGYFFFFERIVQQEITKAISNIVPEQIIVLIQQTKKAKISRKKKLRKWVVALPSDSNLSKVIDTGFIDEAKDIVGRDIQSILDNTGLDSLKEIEILEKSIAVENFSVVNKASAERAAVEGAIHQQRIERRQSNDIH</sequence>
<proteinExistence type="predicted"/>
<name>A0A2T3KL49_9GAMM</name>
<evidence type="ECO:0000313" key="1">
    <source>
        <dbReference type="EMBL" id="PSV00444.1"/>
    </source>
</evidence>
<dbReference type="EMBL" id="PYNF01000003">
    <property type="protein sequence ID" value="PSV00444.1"/>
    <property type="molecule type" value="Genomic_DNA"/>
</dbReference>
<reference evidence="1 2" key="1">
    <citation type="submission" date="2018-01" db="EMBL/GenBank/DDBJ databases">
        <title>Whole genome sequencing of Histamine producing bacteria.</title>
        <authorList>
            <person name="Butler K."/>
        </authorList>
    </citation>
    <scope>NUCLEOTIDE SEQUENCE [LARGE SCALE GENOMIC DNA]</scope>
    <source>
        <strain evidence="1 2">FS-7.2</strain>
    </source>
</reference>
<organism evidence="1 2">
    <name type="scientific">Photobacterium kishitanii</name>
    <dbReference type="NCBI Taxonomy" id="318456"/>
    <lineage>
        <taxon>Bacteria</taxon>
        <taxon>Pseudomonadati</taxon>
        <taxon>Pseudomonadota</taxon>
        <taxon>Gammaproteobacteria</taxon>
        <taxon>Vibrionales</taxon>
        <taxon>Vibrionaceae</taxon>
        <taxon>Photobacterium</taxon>
    </lineage>
</organism>
<comment type="caution">
    <text evidence="1">The sequence shown here is derived from an EMBL/GenBank/DDBJ whole genome shotgun (WGS) entry which is preliminary data.</text>
</comment>